<accession>A0A376BWA2</accession>
<evidence type="ECO:0000313" key="3">
    <source>
        <dbReference type="EMBL" id="SSY81085.1"/>
    </source>
</evidence>
<organism evidence="3 4">
    <name type="scientific">Alysiella crassa</name>
    <dbReference type="NCBI Taxonomy" id="153491"/>
    <lineage>
        <taxon>Bacteria</taxon>
        <taxon>Pseudomonadati</taxon>
        <taxon>Pseudomonadota</taxon>
        <taxon>Betaproteobacteria</taxon>
        <taxon>Neisseriales</taxon>
        <taxon>Neisseriaceae</taxon>
        <taxon>Alysiella</taxon>
    </lineage>
</organism>
<proteinExistence type="predicted"/>
<sequence>MNTPETAKLHSNAFLNHEELCDLTGFRHAKKQCEQLRKQGVAFIVNARGYPRVSRAVLDNLGVHTKPKSQSKTAKWQPSVVQAA</sequence>
<evidence type="ECO:0000259" key="2">
    <source>
        <dbReference type="Pfam" id="PF13986"/>
    </source>
</evidence>
<protein>
    <recommendedName>
        <fullName evidence="2">DUF4224 domain-containing protein</fullName>
    </recommendedName>
</protein>
<dbReference type="EMBL" id="UFSO01000003">
    <property type="protein sequence ID" value="SSY81085.1"/>
    <property type="molecule type" value="Genomic_DNA"/>
</dbReference>
<keyword evidence="4" id="KW-1185">Reference proteome</keyword>
<dbReference type="RefSeq" id="WP_034295337.1">
    <property type="nucleotide sequence ID" value="NZ_CP091519.2"/>
</dbReference>
<name>A0A376BWA2_9NEIS</name>
<feature type="compositionally biased region" description="Polar residues" evidence="1">
    <location>
        <begin position="68"/>
        <end position="84"/>
    </location>
</feature>
<dbReference type="OrthoDB" id="8612748at2"/>
<dbReference type="Proteomes" id="UP000254209">
    <property type="component" value="Unassembled WGS sequence"/>
</dbReference>
<dbReference type="AlphaFoldDB" id="A0A376BWA2"/>
<dbReference type="Pfam" id="PF13986">
    <property type="entry name" value="DUF4224"/>
    <property type="match status" value="1"/>
</dbReference>
<dbReference type="InterPro" id="IPR025319">
    <property type="entry name" value="DUF4224"/>
</dbReference>
<evidence type="ECO:0000256" key="1">
    <source>
        <dbReference type="SAM" id="MobiDB-lite"/>
    </source>
</evidence>
<feature type="region of interest" description="Disordered" evidence="1">
    <location>
        <begin position="64"/>
        <end position="84"/>
    </location>
</feature>
<gene>
    <name evidence="3" type="ORF">NCTC10283_02650</name>
</gene>
<evidence type="ECO:0000313" key="4">
    <source>
        <dbReference type="Proteomes" id="UP000254209"/>
    </source>
</evidence>
<feature type="domain" description="DUF4224" evidence="2">
    <location>
        <begin position="14"/>
        <end position="55"/>
    </location>
</feature>
<dbReference type="STRING" id="1120980.GCA_000745955_02390"/>
<reference evidence="3 4" key="1">
    <citation type="submission" date="2018-06" db="EMBL/GenBank/DDBJ databases">
        <authorList>
            <consortium name="Pathogen Informatics"/>
            <person name="Doyle S."/>
        </authorList>
    </citation>
    <scope>NUCLEOTIDE SEQUENCE [LARGE SCALE GENOMIC DNA]</scope>
    <source>
        <strain evidence="3 4">NCTC10283</strain>
    </source>
</reference>